<dbReference type="SUPFAM" id="SSF52087">
    <property type="entry name" value="CRAL/TRIO domain"/>
    <property type="match status" value="1"/>
</dbReference>
<dbReference type="InterPro" id="IPR001251">
    <property type="entry name" value="CRAL-TRIO_dom"/>
</dbReference>
<dbReference type="OrthoDB" id="75724at2759"/>
<dbReference type="CDD" id="cd00170">
    <property type="entry name" value="SEC14"/>
    <property type="match status" value="1"/>
</dbReference>
<dbReference type="InterPro" id="IPR011074">
    <property type="entry name" value="CRAL/TRIO_N_dom"/>
</dbReference>
<feature type="domain" description="CRAL-TRIO" evidence="2">
    <location>
        <begin position="84"/>
        <end position="247"/>
    </location>
</feature>
<dbReference type="PANTHER" id="PTHR45824">
    <property type="entry name" value="GH16843P"/>
    <property type="match status" value="1"/>
</dbReference>
<sequence length="331" mass="37390">MSGGSKKSHSNGVEKLLTSDEQQAKINELRRLMGPLPDKLSMYCSDVSISRYLRARNWNVKKATKMLKDSLKWRLEYKPEEIRWEDVAHEAETGKIYRSNSVDKLGRTVLVMRPSRQNSKSTKGQIKYLVYCMENAILNLPPDQEQMVWLIDFDGFNLSNISVRVTKETAHVLQDQYPERLGVAILYNPPKFFEPFWTVVKPFLEPKTYNKVKFVYSDNLNSKKIMEELFDMDQLESAFGGNSDCGFEINKYAERMREDDKRMSSSCTSGNPPSTAPQPDLTSALDSINLGSESDHSDSEKTDGSPSQVAESEVVPPGQSVVGTDGSKTAM</sequence>
<evidence type="ECO:0000313" key="4">
    <source>
        <dbReference type="Proteomes" id="UP000516437"/>
    </source>
</evidence>
<proteinExistence type="predicted"/>
<protein>
    <submittedName>
        <fullName evidence="3">Random slug protein 5</fullName>
    </submittedName>
</protein>
<dbReference type="InterPro" id="IPR052578">
    <property type="entry name" value="PI_Transfer_CRAL-TRIO"/>
</dbReference>
<dbReference type="AlphaFoldDB" id="A0A6A1UH04"/>
<dbReference type="PANTHER" id="PTHR45824:SF6">
    <property type="entry name" value="F16L1.9 PROTEIN"/>
    <property type="match status" value="1"/>
</dbReference>
<dbReference type="GO" id="GO:0008526">
    <property type="term" value="F:phosphatidylinositol transfer activity"/>
    <property type="evidence" value="ECO:0007669"/>
    <property type="project" value="TreeGrafter"/>
</dbReference>
<dbReference type="Pfam" id="PF03765">
    <property type="entry name" value="CRAL_TRIO_N"/>
    <property type="match status" value="1"/>
</dbReference>
<dbReference type="SMART" id="SM01100">
    <property type="entry name" value="CRAL_TRIO_N"/>
    <property type="match status" value="1"/>
</dbReference>
<gene>
    <name evidence="3" type="ORF">CJ030_MR0G012586</name>
</gene>
<dbReference type="Gene3D" id="3.40.525.10">
    <property type="entry name" value="CRAL-TRIO lipid binding domain"/>
    <property type="match status" value="1"/>
</dbReference>
<dbReference type="InterPro" id="IPR036273">
    <property type="entry name" value="CRAL/TRIO_N_dom_sf"/>
</dbReference>
<feature type="compositionally biased region" description="Polar residues" evidence="1">
    <location>
        <begin position="280"/>
        <end position="292"/>
    </location>
</feature>
<dbReference type="InterPro" id="IPR036865">
    <property type="entry name" value="CRAL-TRIO_dom_sf"/>
</dbReference>
<feature type="region of interest" description="Disordered" evidence="1">
    <location>
        <begin position="258"/>
        <end position="331"/>
    </location>
</feature>
<feature type="compositionally biased region" description="Polar residues" evidence="1">
    <location>
        <begin position="264"/>
        <end position="273"/>
    </location>
</feature>
<dbReference type="EMBL" id="RXIC02000410">
    <property type="protein sequence ID" value="KAB1199834.1"/>
    <property type="molecule type" value="Genomic_DNA"/>
</dbReference>
<feature type="compositionally biased region" description="Basic and acidic residues" evidence="1">
    <location>
        <begin position="293"/>
        <end position="303"/>
    </location>
</feature>
<dbReference type="Proteomes" id="UP000516437">
    <property type="component" value="Unassembled WGS sequence"/>
</dbReference>
<dbReference type="PRINTS" id="PR00180">
    <property type="entry name" value="CRETINALDHBP"/>
</dbReference>
<keyword evidence="4" id="KW-1185">Reference proteome</keyword>
<reference evidence="3 4" key="1">
    <citation type="journal article" date="2019" name="Plant Biotechnol. J.">
        <title>The red bayberry genome and genetic basis of sex determination.</title>
        <authorList>
            <person name="Jia H.M."/>
            <person name="Jia H.J."/>
            <person name="Cai Q.L."/>
            <person name="Wang Y."/>
            <person name="Zhao H.B."/>
            <person name="Yang W.F."/>
            <person name="Wang G.Y."/>
            <person name="Li Y.H."/>
            <person name="Zhan D.L."/>
            <person name="Shen Y.T."/>
            <person name="Niu Q.F."/>
            <person name="Chang L."/>
            <person name="Qiu J."/>
            <person name="Zhao L."/>
            <person name="Xie H.B."/>
            <person name="Fu W.Y."/>
            <person name="Jin J."/>
            <person name="Li X.W."/>
            <person name="Jiao Y."/>
            <person name="Zhou C.C."/>
            <person name="Tu T."/>
            <person name="Chai C.Y."/>
            <person name="Gao J.L."/>
            <person name="Fan L.J."/>
            <person name="van de Weg E."/>
            <person name="Wang J.Y."/>
            <person name="Gao Z.S."/>
        </authorList>
    </citation>
    <scope>NUCLEOTIDE SEQUENCE [LARGE SCALE GENOMIC DNA]</scope>
    <source>
        <tissue evidence="3">Leaves</tissue>
    </source>
</reference>
<dbReference type="SMART" id="SM00516">
    <property type="entry name" value="SEC14"/>
    <property type="match status" value="1"/>
</dbReference>
<organism evidence="3 4">
    <name type="scientific">Morella rubra</name>
    <name type="common">Chinese bayberry</name>
    <dbReference type="NCBI Taxonomy" id="262757"/>
    <lineage>
        <taxon>Eukaryota</taxon>
        <taxon>Viridiplantae</taxon>
        <taxon>Streptophyta</taxon>
        <taxon>Embryophyta</taxon>
        <taxon>Tracheophyta</taxon>
        <taxon>Spermatophyta</taxon>
        <taxon>Magnoliopsida</taxon>
        <taxon>eudicotyledons</taxon>
        <taxon>Gunneridae</taxon>
        <taxon>Pentapetalae</taxon>
        <taxon>rosids</taxon>
        <taxon>fabids</taxon>
        <taxon>Fagales</taxon>
        <taxon>Myricaceae</taxon>
        <taxon>Morella</taxon>
    </lineage>
</organism>
<dbReference type="PROSITE" id="PS50191">
    <property type="entry name" value="CRAL_TRIO"/>
    <property type="match status" value="1"/>
</dbReference>
<dbReference type="FunFam" id="3.40.525.10:FF:000008">
    <property type="entry name" value="Phosphatidylinositol transfer protein 3"/>
    <property type="match status" value="1"/>
</dbReference>
<dbReference type="SUPFAM" id="SSF46938">
    <property type="entry name" value="CRAL/TRIO N-terminal domain"/>
    <property type="match status" value="1"/>
</dbReference>
<dbReference type="Pfam" id="PF00650">
    <property type="entry name" value="CRAL_TRIO"/>
    <property type="match status" value="1"/>
</dbReference>
<evidence type="ECO:0000313" key="3">
    <source>
        <dbReference type="EMBL" id="KAB1199834.1"/>
    </source>
</evidence>
<evidence type="ECO:0000256" key="1">
    <source>
        <dbReference type="SAM" id="MobiDB-lite"/>
    </source>
</evidence>
<accession>A0A6A1UH04</accession>
<comment type="caution">
    <text evidence="3">The sequence shown here is derived from an EMBL/GenBank/DDBJ whole genome shotgun (WGS) entry which is preliminary data.</text>
</comment>
<name>A0A6A1UH04_9ROSI</name>
<evidence type="ECO:0000259" key="2">
    <source>
        <dbReference type="PROSITE" id="PS50191"/>
    </source>
</evidence>